<dbReference type="NCBIfam" id="TIGR01695">
    <property type="entry name" value="murJ_mviN"/>
    <property type="match status" value="1"/>
</dbReference>
<feature type="transmembrane region" description="Helical" evidence="10">
    <location>
        <begin position="176"/>
        <end position="195"/>
    </location>
</feature>
<dbReference type="InterPro" id="IPR004268">
    <property type="entry name" value="MurJ"/>
</dbReference>
<dbReference type="GO" id="GO:0005886">
    <property type="term" value="C:plasma membrane"/>
    <property type="evidence" value="ECO:0007669"/>
    <property type="project" value="UniProtKB-SubCell"/>
</dbReference>
<accession>R0D1A3</accession>
<reference evidence="12 13" key="1">
    <citation type="journal article" date="2013" name="Genome Announc.">
        <title>Draft Genome Sequence for Caulobacter sp. Strain OR37, a Bacterium Tolerant to Heavy Metals.</title>
        <authorList>
            <person name="Utturkar S.M."/>
            <person name="Bollmann A."/>
            <person name="Brzoska R.M."/>
            <person name="Klingeman D.M."/>
            <person name="Epstein S.E."/>
            <person name="Palumbo A.V."/>
            <person name="Brown S.D."/>
        </authorList>
    </citation>
    <scope>NUCLEOTIDE SEQUENCE [LARGE SCALE GENOMIC DNA]</scope>
    <source>
        <strain evidence="12 13">OR37</strain>
    </source>
</reference>
<evidence type="ECO:0000256" key="3">
    <source>
        <dbReference type="ARBA" id="ARBA00022692"/>
    </source>
</evidence>
<dbReference type="PRINTS" id="PR01806">
    <property type="entry name" value="VIRFACTRMVIN"/>
</dbReference>
<keyword evidence="2 10" id="KW-1003">Cell membrane</keyword>
<dbReference type="PANTHER" id="PTHR47019">
    <property type="entry name" value="LIPID II FLIPPASE MURJ"/>
    <property type="match status" value="1"/>
</dbReference>
<feature type="transmembrane region" description="Helical" evidence="10">
    <location>
        <begin position="247"/>
        <end position="267"/>
    </location>
</feature>
<feature type="transmembrane region" description="Helical" evidence="10">
    <location>
        <begin position="459"/>
        <end position="482"/>
    </location>
</feature>
<dbReference type="Proteomes" id="UP000013063">
    <property type="component" value="Unassembled WGS sequence"/>
</dbReference>
<dbReference type="GO" id="GO:0034204">
    <property type="term" value="P:lipid translocation"/>
    <property type="evidence" value="ECO:0007669"/>
    <property type="project" value="TreeGrafter"/>
</dbReference>
<keyword evidence="6 10" id="KW-1133">Transmembrane helix</keyword>
<feature type="transmembrane region" description="Helical" evidence="10">
    <location>
        <begin position="327"/>
        <end position="349"/>
    </location>
</feature>
<keyword evidence="13" id="KW-1185">Reference proteome</keyword>
<keyword evidence="5 10" id="KW-0573">Peptidoglycan synthesis</keyword>
<comment type="similarity">
    <text evidence="9 10 11">Belongs to the MurJ/MviN family.</text>
</comment>
<feature type="transmembrane region" description="Helical" evidence="10">
    <location>
        <begin position="287"/>
        <end position="306"/>
    </location>
</feature>
<dbReference type="AlphaFoldDB" id="R0D1A3"/>
<feature type="transmembrane region" description="Helical" evidence="10">
    <location>
        <begin position="364"/>
        <end position="383"/>
    </location>
</feature>
<dbReference type="STRING" id="1292034.OR37_01716"/>
<evidence type="ECO:0000313" key="12">
    <source>
        <dbReference type="EMBL" id="ENZ82446.1"/>
    </source>
</evidence>
<evidence type="ECO:0000256" key="6">
    <source>
        <dbReference type="ARBA" id="ARBA00022989"/>
    </source>
</evidence>
<dbReference type="RefSeq" id="WP_004618172.1">
    <property type="nucleotide sequence ID" value="NZ_APMP01000007.1"/>
</dbReference>
<dbReference type="eggNOG" id="COG0728">
    <property type="taxonomic scope" value="Bacteria"/>
</dbReference>
<dbReference type="EMBL" id="APMP01000007">
    <property type="protein sequence ID" value="ENZ82446.1"/>
    <property type="molecule type" value="Genomic_DNA"/>
</dbReference>
<protein>
    <recommendedName>
        <fullName evidence="10">Probable lipid II flippase MurJ</fullName>
    </recommendedName>
</protein>
<keyword evidence="10 11" id="KW-0813">Transport</keyword>
<dbReference type="GO" id="GO:0009252">
    <property type="term" value="P:peptidoglycan biosynthetic process"/>
    <property type="evidence" value="ECO:0007669"/>
    <property type="project" value="UniProtKB-UniRule"/>
</dbReference>
<comment type="pathway">
    <text evidence="10">Cell wall biogenesis; peptidoglycan biosynthesis.</text>
</comment>
<gene>
    <name evidence="10" type="primary">murJ</name>
    <name evidence="12" type="ORF">OR37_01716</name>
</gene>
<sequence length="542" mass="56540">MTDAAQPPAADAPAPKKGGLLKSSMIYSGLTLVSRFMGFARDLAVSYRMGASLTPAADAYNAALAFPNLFRRFFAEGAFAAAFVPAYAKSLQTDGEEVADILAADAMASLAAATIIITVVCQLAMPWLMMLISPGFAADPAKYKLAVLLTQITMPYLPCMAIVAHLSGVLNARDRFILSAGAPILLNLFTLAFILPQTTAIGAAKSGSVGVIAAGVAQAALLTWGVNKSGAKVHWRLPRLTPEVRALIGKAIPGALAASATQVNIFISGNLASHVAGGRTWLATADRLYQLPLGLVGVAIGVALLPRLSRAVHSGDREDAQSAMDQAITLAMALTLPAAAALVAMPGFLSDGLYTRGQFTAFDASQTAAALFFYGLGTPAFVLQQLYSRAFFARGDTKSPMRFALISVAVNIAFGVVLFHLVGVKGIAAATAIASWLNVGQMAFVLARKGEYGPSGQTWSRLIRTLLASLGMGLLLATASHYRDVIEAPLRAVGLHGRALGAKEVALALTCLAGLAVYPPLLFLFGGVRPAELKTVLRRGKA</sequence>
<dbReference type="GO" id="GO:0008360">
    <property type="term" value="P:regulation of cell shape"/>
    <property type="evidence" value="ECO:0007669"/>
    <property type="project" value="UniProtKB-UniRule"/>
</dbReference>
<evidence type="ECO:0000256" key="4">
    <source>
        <dbReference type="ARBA" id="ARBA00022960"/>
    </source>
</evidence>
<organism evidence="12 13">
    <name type="scientific">Caulobacter vibrioides OR37</name>
    <dbReference type="NCBI Taxonomy" id="1292034"/>
    <lineage>
        <taxon>Bacteria</taxon>
        <taxon>Pseudomonadati</taxon>
        <taxon>Pseudomonadota</taxon>
        <taxon>Alphaproteobacteria</taxon>
        <taxon>Caulobacterales</taxon>
        <taxon>Caulobacteraceae</taxon>
        <taxon>Caulobacter</taxon>
    </lineage>
</organism>
<evidence type="ECO:0000256" key="10">
    <source>
        <dbReference type="HAMAP-Rule" id="MF_02078"/>
    </source>
</evidence>
<feature type="transmembrane region" description="Helical" evidence="10">
    <location>
        <begin position="110"/>
        <end position="133"/>
    </location>
</feature>
<proteinExistence type="inferred from homology"/>
<dbReference type="UniPathway" id="UPA00219"/>
<evidence type="ECO:0000256" key="5">
    <source>
        <dbReference type="ARBA" id="ARBA00022984"/>
    </source>
</evidence>
<dbReference type="PANTHER" id="PTHR47019:SF1">
    <property type="entry name" value="LIPID II FLIPPASE MURJ"/>
    <property type="match status" value="1"/>
</dbReference>
<dbReference type="Pfam" id="PF03023">
    <property type="entry name" value="MurJ"/>
    <property type="match status" value="1"/>
</dbReference>
<evidence type="ECO:0000256" key="9">
    <source>
        <dbReference type="ARBA" id="ARBA00061532"/>
    </source>
</evidence>
<name>R0D1A3_CAUVI</name>
<evidence type="ECO:0000313" key="13">
    <source>
        <dbReference type="Proteomes" id="UP000013063"/>
    </source>
</evidence>
<evidence type="ECO:0000256" key="11">
    <source>
        <dbReference type="PIRNR" id="PIRNR002869"/>
    </source>
</evidence>
<keyword evidence="10" id="KW-0997">Cell inner membrane</keyword>
<dbReference type="GO" id="GO:0015648">
    <property type="term" value="F:lipid-linked peptidoglycan transporter activity"/>
    <property type="evidence" value="ECO:0007669"/>
    <property type="project" value="UniProtKB-UniRule"/>
</dbReference>
<comment type="function">
    <text evidence="8 10 11">Involved in peptidoglycan biosynthesis. Transports lipid-linked peptidoglycan precursors from the inner to the outer leaflet of the cytoplasmic membrane.</text>
</comment>
<evidence type="ECO:0000256" key="2">
    <source>
        <dbReference type="ARBA" id="ARBA00022475"/>
    </source>
</evidence>
<keyword evidence="3 10" id="KW-0812">Transmembrane</keyword>
<feature type="transmembrane region" description="Helical" evidence="10">
    <location>
        <begin position="403"/>
        <end position="421"/>
    </location>
</feature>
<feature type="transmembrane region" description="Helical" evidence="10">
    <location>
        <begin position="427"/>
        <end position="447"/>
    </location>
</feature>
<dbReference type="InterPro" id="IPR051050">
    <property type="entry name" value="Lipid_II_flippase_MurJ/MviN"/>
</dbReference>
<evidence type="ECO:0000256" key="8">
    <source>
        <dbReference type="ARBA" id="ARBA00060041"/>
    </source>
</evidence>
<keyword evidence="10 11" id="KW-0961">Cell wall biogenesis/degradation</keyword>
<dbReference type="PATRIC" id="fig|1292034.3.peg.1703"/>
<keyword evidence="7 10" id="KW-0472">Membrane</keyword>
<feature type="transmembrane region" description="Helical" evidence="10">
    <location>
        <begin position="207"/>
        <end position="226"/>
    </location>
</feature>
<dbReference type="CDD" id="cd13123">
    <property type="entry name" value="MATE_MurJ_like"/>
    <property type="match status" value="1"/>
</dbReference>
<dbReference type="GO" id="GO:0071555">
    <property type="term" value="P:cell wall organization"/>
    <property type="evidence" value="ECO:0007669"/>
    <property type="project" value="UniProtKB-UniRule"/>
</dbReference>
<comment type="caution">
    <text evidence="12">The sequence shown here is derived from an EMBL/GenBank/DDBJ whole genome shotgun (WGS) entry which is preliminary data.</text>
</comment>
<dbReference type="HAMAP" id="MF_02078">
    <property type="entry name" value="MurJ_MviN"/>
    <property type="match status" value="1"/>
</dbReference>
<keyword evidence="4 10" id="KW-0133">Cell shape</keyword>
<dbReference type="PIRSF" id="PIRSF002869">
    <property type="entry name" value="MviN"/>
    <property type="match status" value="1"/>
</dbReference>
<comment type="subcellular location">
    <subcellularLocation>
        <location evidence="10">Cell inner membrane</location>
        <topology evidence="10">Multi-pass membrane protein</topology>
    </subcellularLocation>
    <subcellularLocation>
        <location evidence="1">Cell membrane</location>
        <topology evidence="1">Multi-pass membrane protein</topology>
    </subcellularLocation>
</comment>
<evidence type="ECO:0000256" key="7">
    <source>
        <dbReference type="ARBA" id="ARBA00023136"/>
    </source>
</evidence>
<feature type="transmembrane region" description="Helical" evidence="10">
    <location>
        <begin position="505"/>
        <end position="528"/>
    </location>
</feature>
<dbReference type="OrthoDB" id="9816572at2"/>
<feature type="transmembrane region" description="Helical" evidence="10">
    <location>
        <begin position="145"/>
        <end position="164"/>
    </location>
</feature>
<evidence type="ECO:0000256" key="1">
    <source>
        <dbReference type="ARBA" id="ARBA00004651"/>
    </source>
</evidence>